<evidence type="ECO:0000313" key="1">
    <source>
        <dbReference type="EMBL" id="PMD53672.1"/>
    </source>
</evidence>
<gene>
    <name evidence="1" type="ORF">K444DRAFT_655873</name>
</gene>
<dbReference type="AlphaFoldDB" id="A0A2J6SSD7"/>
<protein>
    <recommendedName>
        <fullName evidence="3">S-adenosyl-L-methionine-dependent methyltransferase</fullName>
    </recommendedName>
</protein>
<dbReference type="InterPro" id="IPR029063">
    <property type="entry name" value="SAM-dependent_MTases_sf"/>
</dbReference>
<keyword evidence="2" id="KW-1185">Reference proteome</keyword>
<dbReference type="RefSeq" id="XP_024730576.1">
    <property type="nucleotide sequence ID" value="XM_024886043.1"/>
</dbReference>
<dbReference type="EMBL" id="KZ613871">
    <property type="protein sequence ID" value="PMD53672.1"/>
    <property type="molecule type" value="Genomic_DNA"/>
</dbReference>
<dbReference type="InParanoid" id="A0A2J6SSD7"/>
<sequence length="330" mass="38332">MLAGDLTPPHISQPPENRFQLSLAPPFQVFTTIHLSTHAANRVRVGSDKTDATFKTDSHSVLDESVTSSVRHFNFEYSRRYHRYKEGYYVFPNDESEQDREDMKYVKIMNLCGGKLHFTPIRLHFRNIIDLGTGTGVWCKDMGDEYPSAQRNFYDFVHGCHITPALKNFPLLIERAFKHIKPGGWIEFQEMHYWPHCDDDTMTPSYLFLNYQEVVIEGLDALAVNLEKYVFTNVRHEILKVPLGKYPKYRTLKLIGLYLRMSVLLGLDGMSFRPLCRGLGWSKEQVKVYLVDIRKSIMDSSVQIISHTISPMGKSRWKVRKDENSAREYP</sequence>
<dbReference type="SUPFAM" id="SSF53335">
    <property type="entry name" value="S-adenosyl-L-methionine-dependent methyltransferases"/>
    <property type="match status" value="1"/>
</dbReference>
<dbReference type="GeneID" id="36594120"/>
<evidence type="ECO:0008006" key="3">
    <source>
        <dbReference type="Google" id="ProtNLM"/>
    </source>
</evidence>
<dbReference type="STRING" id="1095630.A0A2J6SSD7"/>
<organism evidence="1 2">
    <name type="scientific">Hyaloscypha bicolor E</name>
    <dbReference type="NCBI Taxonomy" id="1095630"/>
    <lineage>
        <taxon>Eukaryota</taxon>
        <taxon>Fungi</taxon>
        <taxon>Dikarya</taxon>
        <taxon>Ascomycota</taxon>
        <taxon>Pezizomycotina</taxon>
        <taxon>Leotiomycetes</taxon>
        <taxon>Helotiales</taxon>
        <taxon>Hyaloscyphaceae</taxon>
        <taxon>Hyaloscypha</taxon>
        <taxon>Hyaloscypha bicolor</taxon>
    </lineage>
</organism>
<proteinExistence type="predicted"/>
<dbReference type="OrthoDB" id="2013972at2759"/>
<dbReference type="Pfam" id="PF13489">
    <property type="entry name" value="Methyltransf_23"/>
    <property type="match status" value="1"/>
</dbReference>
<name>A0A2J6SSD7_9HELO</name>
<reference evidence="1 2" key="1">
    <citation type="submission" date="2016-04" db="EMBL/GenBank/DDBJ databases">
        <title>A degradative enzymes factory behind the ericoid mycorrhizal symbiosis.</title>
        <authorList>
            <consortium name="DOE Joint Genome Institute"/>
            <person name="Martino E."/>
            <person name="Morin E."/>
            <person name="Grelet G."/>
            <person name="Kuo A."/>
            <person name="Kohler A."/>
            <person name="Daghino S."/>
            <person name="Barry K."/>
            <person name="Choi C."/>
            <person name="Cichocki N."/>
            <person name="Clum A."/>
            <person name="Copeland A."/>
            <person name="Hainaut M."/>
            <person name="Haridas S."/>
            <person name="Labutti K."/>
            <person name="Lindquist E."/>
            <person name="Lipzen A."/>
            <person name="Khouja H.-R."/>
            <person name="Murat C."/>
            <person name="Ohm R."/>
            <person name="Olson A."/>
            <person name="Spatafora J."/>
            <person name="Veneault-Fourrey C."/>
            <person name="Henrissat B."/>
            <person name="Grigoriev I."/>
            <person name="Martin F."/>
            <person name="Perotto S."/>
        </authorList>
    </citation>
    <scope>NUCLEOTIDE SEQUENCE [LARGE SCALE GENOMIC DNA]</scope>
    <source>
        <strain evidence="1 2">E</strain>
    </source>
</reference>
<accession>A0A2J6SSD7</accession>
<evidence type="ECO:0000313" key="2">
    <source>
        <dbReference type="Proteomes" id="UP000235371"/>
    </source>
</evidence>
<dbReference type="Proteomes" id="UP000235371">
    <property type="component" value="Unassembled WGS sequence"/>
</dbReference>